<dbReference type="EMBL" id="HBUF01220321">
    <property type="protein sequence ID" value="CAG6669178.1"/>
    <property type="molecule type" value="Transcribed_RNA"/>
</dbReference>
<comment type="similarity">
    <text evidence="3">Belongs to the CCNDBP1 family.</text>
</comment>
<keyword evidence="6" id="KW-0131">Cell cycle</keyword>
<dbReference type="Pfam" id="PF13324">
    <property type="entry name" value="GCIP_N"/>
    <property type="match status" value="1"/>
</dbReference>
<dbReference type="Pfam" id="PF20936">
    <property type="entry name" value="GCIP_C"/>
    <property type="match status" value="1"/>
</dbReference>
<dbReference type="GO" id="GO:0005634">
    <property type="term" value="C:nucleus"/>
    <property type="evidence" value="ECO:0007669"/>
    <property type="project" value="UniProtKB-SubCell"/>
</dbReference>
<dbReference type="EMBL" id="HBUF01082821">
    <property type="protein sequence ID" value="CAG6633505.1"/>
    <property type="molecule type" value="Transcribed_RNA"/>
</dbReference>
<reference evidence="9" key="1">
    <citation type="submission" date="2021-05" db="EMBL/GenBank/DDBJ databases">
        <authorList>
            <person name="Alioto T."/>
            <person name="Alioto T."/>
            <person name="Gomez Garrido J."/>
        </authorList>
    </citation>
    <scope>NUCLEOTIDE SEQUENCE</scope>
</reference>
<evidence type="ECO:0000256" key="3">
    <source>
        <dbReference type="ARBA" id="ARBA00008940"/>
    </source>
</evidence>
<evidence type="ECO:0000259" key="7">
    <source>
        <dbReference type="Pfam" id="PF13324"/>
    </source>
</evidence>
<dbReference type="PANTHER" id="PTHR15492">
    <property type="entry name" value="CYCLIN D1-BINDING PROTEIN 1"/>
    <property type="match status" value="1"/>
</dbReference>
<evidence type="ECO:0000256" key="2">
    <source>
        <dbReference type="ARBA" id="ARBA00004496"/>
    </source>
</evidence>
<feature type="domain" description="Cyclin-D1-binding protein 1-like C-terminal" evidence="8">
    <location>
        <begin position="195"/>
        <end position="291"/>
    </location>
</feature>
<evidence type="ECO:0000259" key="8">
    <source>
        <dbReference type="Pfam" id="PF20936"/>
    </source>
</evidence>
<dbReference type="AlphaFoldDB" id="A0A8D8QK76"/>
<dbReference type="EMBL" id="HBUF01554143">
    <property type="protein sequence ID" value="CAG6759874.1"/>
    <property type="molecule type" value="Transcribed_RNA"/>
</dbReference>
<dbReference type="EMBL" id="HBUF01220320">
    <property type="protein sequence ID" value="CAG6669177.1"/>
    <property type="molecule type" value="Transcribed_RNA"/>
</dbReference>
<proteinExistence type="inferred from homology"/>
<dbReference type="EMBL" id="HBUF01082822">
    <property type="protein sequence ID" value="CAG6633507.1"/>
    <property type="molecule type" value="Transcribed_RNA"/>
</dbReference>
<protein>
    <submittedName>
        <fullName evidence="9">Cyclin-D1-binding protein 1</fullName>
    </submittedName>
</protein>
<evidence type="ECO:0000256" key="5">
    <source>
        <dbReference type="ARBA" id="ARBA00023242"/>
    </source>
</evidence>
<evidence type="ECO:0000256" key="6">
    <source>
        <dbReference type="ARBA" id="ARBA00023306"/>
    </source>
</evidence>
<dbReference type="EMBL" id="HBUF01082820">
    <property type="protein sequence ID" value="CAG6633503.1"/>
    <property type="molecule type" value="Transcribed_RNA"/>
</dbReference>
<accession>A0A8D8QK76</accession>
<evidence type="ECO:0000313" key="9">
    <source>
        <dbReference type="EMBL" id="CAG6633503.1"/>
    </source>
</evidence>
<dbReference type="PANTHER" id="PTHR15492:SF1">
    <property type="entry name" value="CYCLIN-D1-BINDING PROTEIN 1"/>
    <property type="match status" value="1"/>
</dbReference>
<comment type="subcellular location">
    <subcellularLocation>
        <location evidence="2">Cytoplasm</location>
    </subcellularLocation>
    <subcellularLocation>
        <location evidence="1">Nucleus</location>
    </subcellularLocation>
</comment>
<dbReference type="Gene3D" id="1.20.1410.10">
    <property type="entry name" value="I/LWEQ domain"/>
    <property type="match status" value="1"/>
</dbReference>
<keyword evidence="4" id="KW-0963">Cytoplasm</keyword>
<dbReference type="InterPro" id="IPR049317">
    <property type="entry name" value="GCIP-like_N"/>
</dbReference>
<dbReference type="InterPro" id="IPR049318">
    <property type="entry name" value="GCIP_C"/>
</dbReference>
<name>A0A8D8QK76_9HEMI</name>
<dbReference type="EMBL" id="HBUF01554142">
    <property type="protein sequence ID" value="CAG6759873.1"/>
    <property type="molecule type" value="Transcribed_RNA"/>
</dbReference>
<evidence type="ECO:0000256" key="1">
    <source>
        <dbReference type="ARBA" id="ARBA00004123"/>
    </source>
</evidence>
<feature type="domain" description="Cyclin-D1-binding protein 1-like N-terminal" evidence="7">
    <location>
        <begin position="53"/>
        <end position="185"/>
    </location>
</feature>
<keyword evidence="5" id="KW-0539">Nucleus</keyword>
<evidence type="ECO:0000256" key="4">
    <source>
        <dbReference type="ARBA" id="ARBA00022490"/>
    </source>
</evidence>
<sequence length="343" mass="38839">MESDMKSAIQQIRVLVEEKKKLLLDKSFGEEDNGEVFSREASLKIIEFLNLGIQKLSHTLTKMTILLSERPLPKMKEMIPLFNELSQEIGQFYEIFTTVYPIHFGVQLKQMYKLACVDALEVIDEVLKETINNVYNKEKLLKANGCVWETCNKLKSLPRDMLQLCVWKCQTEYDTLVDAEEELKSEINEHQESDFNFDDSSWSDEDLKLLTPASGLIKTAHSACKKIKQCTARSGKLDTVAQIKDLDSTCRAVSTLSPGVDDLVTSLYPPLVKKQVFVAVQSLLSALESILSNLLATHFIQTEDNKWIDFLQKAVQHNGSKLLDSLAYNAQDVASEMNEMSIS</sequence>
<dbReference type="Gene3D" id="1.20.1420.10">
    <property type="entry name" value="Talin, central domain"/>
    <property type="match status" value="1"/>
</dbReference>
<dbReference type="GO" id="GO:0005737">
    <property type="term" value="C:cytoplasm"/>
    <property type="evidence" value="ECO:0007669"/>
    <property type="project" value="UniProtKB-SubCell"/>
</dbReference>
<dbReference type="InterPro" id="IPR026907">
    <property type="entry name" value="GCIP-like"/>
</dbReference>
<organism evidence="9">
    <name type="scientific">Cacopsylla melanoneura</name>
    <dbReference type="NCBI Taxonomy" id="428564"/>
    <lineage>
        <taxon>Eukaryota</taxon>
        <taxon>Metazoa</taxon>
        <taxon>Ecdysozoa</taxon>
        <taxon>Arthropoda</taxon>
        <taxon>Hexapoda</taxon>
        <taxon>Insecta</taxon>
        <taxon>Pterygota</taxon>
        <taxon>Neoptera</taxon>
        <taxon>Paraneoptera</taxon>
        <taxon>Hemiptera</taxon>
        <taxon>Sternorrhyncha</taxon>
        <taxon>Psylloidea</taxon>
        <taxon>Psyllidae</taxon>
        <taxon>Psyllinae</taxon>
        <taxon>Cacopsylla</taxon>
    </lineage>
</organism>